<keyword evidence="3" id="KW-0804">Transcription</keyword>
<evidence type="ECO:0000256" key="1">
    <source>
        <dbReference type="ARBA" id="ARBA00004123"/>
    </source>
</evidence>
<keyword evidence="7" id="KW-1185">Reference proteome</keyword>
<dbReference type="Proteomes" id="UP001396334">
    <property type="component" value="Unassembled WGS sequence"/>
</dbReference>
<dbReference type="SUPFAM" id="SSF46689">
    <property type="entry name" value="Homeodomain-like"/>
    <property type="match status" value="1"/>
</dbReference>
<gene>
    <name evidence="6" type="ORF">V6N11_010304</name>
</gene>
<dbReference type="PANTHER" id="PTHR31314">
    <property type="entry name" value="MYB FAMILY TRANSCRIPTION FACTOR PHL7-LIKE"/>
    <property type="match status" value="1"/>
</dbReference>
<feature type="domain" description="HTH myb-type" evidence="5">
    <location>
        <begin position="18"/>
        <end position="78"/>
    </location>
</feature>
<dbReference type="EMBL" id="JBBPBN010000063">
    <property type="protein sequence ID" value="KAK8986759.1"/>
    <property type="molecule type" value="Genomic_DNA"/>
</dbReference>
<comment type="subcellular location">
    <subcellularLocation>
        <location evidence="1">Nucleus</location>
    </subcellularLocation>
</comment>
<organism evidence="6 7">
    <name type="scientific">Hibiscus sabdariffa</name>
    <name type="common">roselle</name>
    <dbReference type="NCBI Taxonomy" id="183260"/>
    <lineage>
        <taxon>Eukaryota</taxon>
        <taxon>Viridiplantae</taxon>
        <taxon>Streptophyta</taxon>
        <taxon>Embryophyta</taxon>
        <taxon>Tracheophyta</taxon>
        <taxon>Spermatophyta</taxon>
        <taxon>Magnoliopsida</taxon>
        <taxon>eudicotyledons</taxon>
        <taxon>Gunneridae</taxon>
        <taxon>Pentapetalae</taxon>
        <taxon>rosids</taxon>
        <taxon>malvids</taxon>
        <taxon>Malvales</taxon>
        <taxon>Malvaceae</taxon>
        <taxon>Malvoideae</taxon>
        <taxon>Hibiscus</taxon>
    </lineage>
</organism>
<reference evidence="6 7" key="1">
    <citation type="journal article" date="2024" name="G3 (Bethesda)">
        <title>Genome assembly of Hibiscus sabdariffa L. provides insights into metabolisms of medicinal natural products.</title>
        <authorList>
            <person name="Kim T."/>
        </authorList>
    </citation>
    <scope>NUCLEOTIDE SEQUENCE [LARGE SCALE GENOMIC DNA]</scope>
    <source>
        <strain evidence="6">TK-2024</strain>
        <tissue evidence="6">Old leaves</tissue>
    </source>
</reference>
<dbReference type="InterPro" id="IPR046955">
    <property type="entry name" value="PHR1-like"/>
</dbReference>
<evidence type="ECO:0000256" key="4">
    <source>
        <dbReference type="ARBA" id="ARBA00023242"/>
    </source>
</evidence>
<name>A0ABR2PEB9_9ROSI</name>
<dbReference type="InterPro" id="IPR006447">
    <property type="entry name" value="Myb_dom_plants"/>
</dbReference>
<dbReference type="InterPro" id="IPR001005">
    <property type="entry name" value="SANT/Myb"/>
</dbReference>
<accession>A0ABR2PEB9</accession>
<keyword evidence="4" id="KW-0539">Nucleus</keyword>
<dbReference type="Pfam" id="PF00249">
    <property type="entry name" value="Myb_DNA-binding"/>
    <property type="match status" value="1"/>
</dbReference>
<dbReference type="PROSITE" id="PS51294">
    <property type="entry name" value="HTH_MYB"/>
    <property type="match status" value="1"/>
</dbReference>
<evidence type="ECO:0000259" key="5">
    <source>
        <dbReference type="PROSITE" id="PS51294"/>
    </source>
</evidence>
<evidence type="ECO:0000256" key="3">
    <source>
        <dbReference type="ARBA" id="ARBA00023163"/>
    </source>
</evidence>
<protein>
    <recommendedName>
        <fullName evidence="5">HTH myb-type domain-containing protein</fullName>
    </recommendedName>
</protein>
<sequence length="301" mass="33783">MMGRFGRNNGAAVRQYVRSKVPRLRWTPQLHHCFVHAIEKLGGQHKATPKLVLQLMDVKGLSISHVKSHLQMYRSMRIDYGRQDKNPTSTHQRRQFYDENHDSDDQVNHLGFHSSSKLPIQESDAGLIYSHPFSSKRHGIYERRATKGVWDQTINDSHSLGQSTALSPPHDPYSLRYSVEQSDFLKVAEAEIEDQKHTHEQHREHVKHNIATLPAHIEVDDGGNGSSNGFNLSLSLSLQYHNIPSSMSENSSSEAFSSYIRSNYRDGSGCSTSSSSSSSSYSSITQHGTINLDLSIALRGS</sequence>
<proteinExistence type="predicted"/>
<evidence type="ECO:0000256" key="2">
    <source>
        <dbReference type="ARBA" id="ARBA00023015"/>
    </source>
</evidence>
<keyword evidence="2" id="KW-0805">Transcription regulation</keyword>
<dbReference type="PANTHER" id="PTHR31314:SF188">
    <property type="entry name" value="TRANSCRIPTION FACTOR KAN2 ISOFORM X1-RELATED"/>
    <property type="match status" value="1"/>
</dbReference>
<comment type="caution">
    <text evidence="6">The sequence shown here is derived from an EMBL/GenBank/DDBJ whole genome shotgun (WGS) entry which is preliminary data.</text>
</comment>
<dbReference type="NCBIfam" id="TIGR01557">
    <property type="entry name" value="myb_SHAQKYF"/>
    <property type="match status" value="1"/>
</dbReference>
<evidence type="ECO:0000313" key="7">
    <source>
        <dbReference type="Proteomes" id="UP001396334"/>
    </source>
</evidence>
<dbReference type="Gene3D" id="1.10.10.60">
    <property type="entry name" value="Homeodomain-like"/>
    <property type="match status" value="1"/>
</dbReference>
<dbReference type="InterPro" id="IPR017930">
    <property type="entry name" value="Myb_dom"/>
</dbReference>
<evidence type="ECO:0000313" key="6">
    <source>
        <dbReference type="EMBL" id="KAK8986759.1"/>
    </source>
</evidence>
<dbReference type="InterPro" id="IPR009057">
    <property type="entry name" value="Homeodomain-like_sf"/>
</dbReference>